<dbReference type="Pfam" id="PF20199">
    <property type="entry name" value="RepSA"/>
    <property type="match status" value="1"/>
</dbReference>
<protein>
    <submittedName>
        <fullName evidence="1">Uncharacterized protein</fullName>
    </submittedName>
</protein>
<reference evidence="1 2" key="1">
    <citation type="submission" date="2020-06" db="EMBL/GenBank/DDBJ databases">
        <title>Nonomuraea sp. SMC257, a novel actinomycete isolated from soil.</title>
        <authorList>
            <person name="Chanama M."/>
        </authorList>
    </citation>
    <scope>NUCLEOTIDE SEQUENCE [LARGE SCALE GENOMIC DNA]</scope>
    <source>
        <strain evidence="1 2">SMC257</strain>
    </source>
</reference>
<dbReference type="AlphaFoldDB" id="A0A7Y6IEZ4"/>
<dbReference type="EMBL" id="JABWGN010000018">
    <property type="protein sequence ID" value="NUW36988.1"/>
    <property type="molecule type" value="Genomic_DNA"/>
</dbReference>
<evidence type="ECO:0000313" key="1">
    <source>
        <dbReference type="EMBL" id="NUW36988.1"/>
    </source>
</evidence>
<keyword evidence="2" id="KW-1185">Reference proteome</keyword>
<organism evidence="1 2">
    <name type="scientific">Nonomuraea montanisoli</name>
    <dbReference type="NCBI Taxonomy" id="2741721"/>
    <lineage>
        <taxon>Bacteria</taxon>
        <taxon>Bacillati</taxon>
        <taxon>Actinomycetota</taxon>
        <taxon>Actinomycetes</taxon>
        <taxon>Streptosporangiales</taxon>
        <taxon>Streptosporangiaceae</taxon>
        <taxon>Nonomuraea</taxon>
    </lineage>
</organism>
<dbReference type="RefSeq" id="WP_175594443.1">
    <property type="nucleotide sequence ID" value="NZ_JABWGN010000018.1"/>
</dbReference>
<dbReference type="Proteomes" id="UP000586042">
    <property type="component" value="Unassembled WGS sequence"/>
</dbReference>
<dbReference type="InterPro" id="IPR046828">
    <property type="entry name" value="RepSA"/>
</dbReference>
<proteinExistence type="predicted"/>
<name>A0A7Y6IEZ4_9ACTN</name>
<comment type="caution">
    <text evidence="1">The sequence shown here is derived from an EMBL/GenBank/DDBJ whole genome shotgun (WGS) entry which is preliminary data.</text>
</comment>
<sequence>MELIRSPAALYPAVALGEIGCPPGGVAGYIANYATKAAECVGTLDRRINPLDNLDAYNLRDHAKRLITECLRLGAIADLADLRLTHWAHMLGFRGHFSTRSRHYGPTLCDLRAAREHFVHTKEVTRGRLPFDDDTVLVITEWQYAGKGHSAGDLLLIAALTSNRPGAAHER</sequence>
<evidence type="ECO:0000313" key="2">
    <source>
        <dbReference type="Proteomes" id="UP000586042"/>
    </source>
</evidence>
<gene>
    <name evidence="1" type="ORF">HTZ77_37130</name>
</gene>
<accession>A0A7Y6IEZ4</accession>